<gene>
    <name evidence="1" type="ORF">AA314_06420</name>
</gene>
<reference evidence="1 2" key="1">
    <citation type="submission" date="2015-05" db="EMBL/GenBank/DDBJ databases">
        <title>Genome assembly of Archangium gephyra DSM 2261.</title>
        <authorList>
            <person name="Sharma G."/>
            <person name="Subramanian S."/>
        </authorList>
    </citation>
    <scope>NUCLEOTIDE SEQUENCE [LARGE SCALE GENOMIC DNA]</scope>
    <source>
        <strain evidence="1 2">DSM 2261</strain>
    </source>
</reference>
<evidence type="ECO:0000313" key="2">
    <source>
        <dbReference type="Proteomes" id="UP000035579"/>
    </source>
</evidence>
<dbReference type="AlphaFoldDB" id="A0AAC8QC97"/>
<dbReference type="EMBL" id="CP011509">
    <property type="protein sequence ID" value="AKJ04794.1"/>
    <property type="molecule type" value="Genomic_DNA"/>
</dbReference>
<name>A0AAC8QC97_9BACT</name>
<dbReference type="KEGG" id="age:AA314_06420"/>
<protein>
    <submittedName>
        <fullName evidence="1">Uncharacterized protein</fullName>
    </submittedName>
</protein>
<dbReference type="Proteomes" id="UP000035579">
    <property type="component" value="Chromosome"/>
</dbReference>
<evidence type="ECO:0000313" key="1">
    <source>
        <dbReference type="EMBL" id="AKJ04794.1"/>
    </source>
</evidence>
<accession>A0AAC8QC97</accession>
<organism evidence="1 2">
    <name type="scientific">Archangium gephyra</name>
    <dbReference type="NCBI Taxonomy" id="48"/>
    <lineage>
        <taxon>Bacteria</taxon>
        <taxon>Pseudomonadati</taxon>
        <taxon>Myxococcota</taxon>
        <taxon>Myxococcia</taxon>
        <taxon>Myxococcales</taxon>
        <taxon>Cystobacterineae</taxon>
        <taxon>Archangiaceae</taxon>
        <taxon>Archangium</taxon>
    </lineage>
</organism>
<proteinExistence type="predicted"/>
<sequence length="41" mass="4138">MEEGLPGQGRDGHDGLCCVRRASPGASCFQAVAPPEGAGPR</sequence>